<dbReference type="RefSeq" id="WP_379927544.1">
    <property type="nucleotide sequence ID" value="NZ_JBHUMM010000001.1"/>
</dbReference>
<dbReference type="Pfam" id="PF08340">
    <property type="entry name" value="YicC-like_C"/>
    <property type="match status" value="1"/>
</dbReference>
<dbReference type="EC" id="3.1.-.-" evidence="8"/>
<keyword evidence="9" id="KW-1185">Reference proteome</keyword>
<comment type="caution">
    <text evidence="8">The sequence shown here is derived from an EMBL/GenBank/DDBJ whole genome shotgun (WGS) entry which is preliminary data.</text>
</comment>
<evidence type="ECO:0000256" key="1">
    <source>
        <dbReference type="ARBA" id="ARBA00001968"/>
    </source>
</evidence>
<accession>A0ABW5R5B3</accession>
<dbReference type="Proteomes" id="UP001597497">
    <property type="component" value="Unassembled WGS sequence"/>
</dbReference>
<evidence type="ECO:0000259" key="6">
    <source>
        <dbReference type="Pfam" id="PF03755"/>
    </source>
</evidence>
<evidence type="ECO:0000259" key="7">
    <source>
        <dbReference type="Pfam" id="PF08340"/>
    </source>
</evidence>
<keyword evidence="3" id="KW-0255">Endonuclease</keyword>
<sequence>MIRSMTGFGQAERLYDAYQIKVEMKSVNHRYLEVNVRSGKEWLEFEEVIRKTIQQQAKRGRFDVYLSVEQTGQPSKRLNLDWDLADQWMQIGQEAEQRYGRAGSLHFSDLLKLPDLYQIEEGDTEDPDRFARELELGISEALAHLLQMREAEGKHLQQELAERVGTLRTVHADIRACRPQVLADTRSRLHHRLQELLSDSSIEEHRFAMEIALLAERSDITEELTRLESHFEQFDRLLQADEPVGRKMDFLIQEMNREVNTIGSKSNAIQIAEWVVDLKSELEKIREQVQNIE</sequence>
<comment type="similarity">
    <text evidence="5">Belongs to the YicC/YloC family.</text>
</comment>
<dbReference type="InterPro" id="IPR013527">
    <property type="entry name" value="YicC-like_N"/>
</dbReference>
<evidence type="ECO:0000256" key="2">
    <source>
        <dbReference type="ARBA" id="ARBA00022722"/>
    </source>
</evidence>
<dbReference type="EMBL" id="JBHUMM010000001">
    <property type="protein sequence ID" value="MFD2670207.1"/>
    <property type="molecule type" value="Genomic_DNA"/>
</dbReference>
<name>A0ABW5R5B3_9BACL</name>
<gene>
    <name evidence="8" type="ORF">ACFSUC_01135</name>
</gene>
<evidence type="ECO:0000313" key="8">
    <source>
        <dbReference type="EMBL" id="MFD2670207.1"/>
    </source>
</evidence>
<dbReference type="GO" id="GO:0016787">
    <property type="term" value="F:hydrolase activity"/>
    <property type="evidence" value="ECO:0007669"/>
    <property type="project" value="UniProtKB-KW"/>
</dbReference>
<dbReference type="NCBIfam" id="TIGR00255">
    <property type="entry name" value="YicC/YloC family endoribonuclease"/>
    <property type="match status" value="1"/>
</dbReference>
<organism evidence="8 9">
    <name type="scientific">Marinicrinis sediminis</name>
    <dbReference type="NCBI Taxonomy" id="1652465"/>
    <lineage>
        <taxon>Bacteria</taxon>
        <taxon>Bacillati</taxon>
        <taxon>Bacillota</taxon>
        <taxon>Bacilli</taxon>
        <taxon>Bacillales</taxon>
        <taxon>Paenibacillaceae</taxon>
    </lineage>
</organism>
<dbReference type="InterPro" id="IPR013551">
    <property type="entry name" value="YicC-like_C"/>
</dbReference>
<dbReference type="PANTHER" id="PTHR30636:SF3">
    <property type="entry name" value="UPF0701 PROTEIN YICC"/>
    <property type="match status" value="1"/>
</dbReference>
<comment type="cofactor">
    <cofactor evidence="1">
        <name>a divalent metal cation</name>
        <dbReference type="ChEBI" id="CHEBI:60240"/>
    </cofactor>
</comment>
<dbReference type="Pfam" id="PF03755">
    <property type="entry name" value="YicC-like_N"/>
    <property type="match status" value="1"/>
</dbReference>
<evidence type="ECO:0000256" key="4">
    <source>
        <dbReference type="ARBA" id="ARBA00022801"/>
    </source>
</evidence>
<evidence type="ECO:0000256" key="5">
    <source>
        <dbReference type="ARBA" id="ARBA00035648"/>
    </source>
</evidence>
<evidence type="ECO:0000313" key="9">
    <source>
        <dbReference type="Proteomes" id="UP001597497"/>
    </source>
</evidence>
<keyword evidence="4 8" id="KW-0378">Hydrolase</keyword>
<feature type="domain" description="Endoribonuclease YicC-like C-terminal" evidence="7">
    <location>
        <begin position="175"/>
        <end position="293"/>
    </location>
</feature>
<dbReference type="PANTHER" id="PTHR30636">
    <property type="entry name" value="UPF0701 PROTEIN YICC"/>
    <property type="match status" value="1"/>
</dbReference>
<evidence type="ECO:0000256" key="3">
    <source>
        <dbReference type="ARBA" id="ARBA00022759"/>
    </source>
</evidence>
<feature type="domain" description="Endoribonuclease YicC-like N-terminal" evidence="6">
    <location>
        <begin position="2"/>
        <end position="158"/>
    </location>
</feature>
<dbReference type="InterPro" id="IPR005229">
    <property type="entry name" value="YicC/YloC-like"/>
</dbReference>
<keyword evidence="2" id="KW-0540">Nuclease</keyword>
<reference evidence="9" key="1">
    <citation type="journal article" date="2019" name="Int. J. Syst. Evol. Microbiol.">
        <title>The Global Catalogue of Microorganisms (GCM) 10K type strain sequencing project: providing services to taxonomists for standard genome sequencing and annotation.</title>
        <authorList>
            <consortium name="The Broad Institute Genomics Platform"/>
            <consortium name="The Broad Institute Genome Sequencing Center for Infectious Disease"/>
            <person name="Wu L."/>
            <person name="Ma J."/>
        </authorList>
    </citation>
    <scope>NUCLEOTIDE SEQUENCE [LARGE SCALE GENOMIC DNA]</scope>
    <source>
        <strain evidence="9">KCTC 33676</strain>
    </source>
</reference>
<proteinExistence type="inferred from homology"/>
<protein>
    <submittedName>
        <fullName evidence="8">YicC/YloC family endoribonuclease</fullName>
        <ecNumber evidence="8">3.1.-.-</ecNumber>
    </submittedName>
</protein>